<reference evidence="2 3" key="1">
    <citation type="journal article" date="2020" name="Mol. Biol. Evol.">
        <title>Distinct Expression and Methylation Patterns for Genes with Different Fates following a Single Whole-Genome Duplication in Flowering Plants.</title>
        <authorList>
            <person name="Shi T."/>
            <person name="Rahmani R.S."/>
            <person name="Gugger P.F."/>
            <person name="Wang M."/>
            <person name="Li H."/>
            <person name="Zhang Y."/>
            <person name="Li Z."/>
            <person name="Wang Q."/>
            <person name="Van de Peer Y."/>
            <person name="Marchal K."/>
            <person name="Chen J."/>
        </authorList>
    </citation>
    <scope>NUCLEOTIDE SEQUENCE [LARGE SCALE GENOMIC DNA]</scope>
    <source>
        <tissue evidence="2">Leaf</tissue>
    </source>
</reference>
<dbReference type="Proteomes" id="UP000607653">
    <property type="component" value="Unassembled WGS sequence"/>
</dbReference>
<dbReference type="AlphaFoldDB" id="A0A822XHY7"/>
<evidence type="ECO:0000256" key="1">
    <source>
        <dbReference type="SAM" id="MobiDB-lite"/>
    </source>
</evidence>
<protein>
    <submittedName>
        <fullName evidence="2">Uncharacterized protein</fullName>
    </submittedName>
</protein>
<dbReference type="EMBL" id="DUZY01000001">
    <property type="protein sequence ID" value="DAD18415.1"/>
    <property type="molecule type" value="Genomic_DNA"/>
</dbReference>
<evidence type="ECO:0000313" key="2">
    <source>
        <dbReference type="EMBL" id="DAD18415.1"/>
    </source>
</evidence>
<gene>
    <name evidence="2" type="ORF">HUJ06_019878</name>
</gene>
<organism evidence="2 3">
    <name type="scientific">Nelumbo nucifera</name>
    <name type="common">Sacred lotus</name>
    <dbReference type="NCBI Taxonomy" id="4432"/>
    <lineage>
        <taxon>Eukaryota</taxon>
        <taxon>Viridiplantae</taxon>
        <taxon>Streptophyta</taxon>
        <taxon>Embryophyta</taxon>
        <taxon>Tracheophyta</taxon>
        <taxon>Spermatophyta</taxon>
        <taxon>Magnoliopsida</taxon>
        <taxon>Proteales</taxon>
        <taxon>Nelumbonaceae</taxon>
        <taxon>Nelumbo</taxon>
    </lineage>
</organism>
<comment type="caution">
    <text evidence="2">The sequence shown here is derived from an EMBL/GenBank/DDBJ whole genome shotgun (WGS) entry which is preliminary data.</text>
</comment>
<accession>A0A822XHY7</accession>
<feature type="region of interest" description="Disordered" evidence="1">
    <location>
        <begin position="130"/>
        <end position="153"/>
    </location>
</feature>
<proteinExistence type="predicted"/>
<sequence>MGQFHNALYLGDVKERVKILENAGHLPLAYVTAAVHGLQDVVERLAAELGDNVPTLPKGRVLSLLMPPSPILCRGDCLLRVMKGIFEGGLDNGGRGAEEDDEEAVDGDWGEDLDIIDANGMQNGGIAVVVDDGEGEEREREREEREGERNVKESKVEGIIAAVVRES</sequence>
<keyword evidence="3" id="KW-1185">Reference proteome</keyword>
<feature type="compositionally biased region" description="Basic and acidic residues" evidence="1">
    <location>
        <begin position="137"/>
        <end position="153"/>
    </location>
</feature>
<dbReference type="Gene3D" id="1.25.40.470">
    <property type="match status" value="1"/>
</dbReference>
<evidence type="ECO:0000313" key="3">
    <source>
        <dbReference type="Proteomes" id="UP000607653"/>
    </source>
</evidence>
<name>A0A822XHY7_NELNU</name>